<dbReference type="GO" id="GO:0003723">
    <property type="term" value="F:RNA binding"/>
    <property type="evidence" value="ECO:0007669"/>
    <property type="project" value="InterPro"/>
</dbReference>
<dbReference type="Pfam" id="PF01918">
    <property type="entry name" value="Alba"/>
    <property type="match status" value="1"/>
</dbReference>
<evidence type="ECO:0000256" key="2">
    <source>
        <dbReference type="ARBA" id="ARBA00004496"/>
    </source>
</evidence>
<dbReference type="GO" id="GO:0005694">
    <property type="term" value="C:chromosome"/>
    <property type="evidence" value="ECO:0007669"/>
    <property type="project" value="UniProtKB-SubCell"/>
</dbReference>
<comment type="caution">
    <text evidence="8">The sequence shown here is derived from an EMBL/GenBank/DDBJ whole genome shotgun (WGS) entry which is preliminary data.</text>
</comment>
<evidence type="ECO:0000256" key="3">
    <source>
        <dbReference type="ARBA" id="ARBA00022454"/>
    </source>
</evidence>
<organism evidence="8">
    <name type="scientific">marine sediment metagenome</name>
    <dbReference type="NCBI Taxonomy" id="412755"/>
    <lineage>
        <taxon>unclassified sequences</taxon>
        <taxon>metagenomes</taxon>
        <taxon>ecological metagenomes</taxon>
    </lineage>
</organism>
<keyword evidence="6" id="KW-1133">Transmembrane helix</keyword>
<dbReference type="AlphaFoldDB" id="A0A0F9REV4"/>
<dbReference type="InterPro" id="IPR002775">
    <property type="entry name" value="DNA/RNA-bd_Alba-like"/>
</dbReference>
<keyword evidence="3" id="KW-0158">Chromosome</keyword>
<evidence type="ECO:0000256" key="1">
    <source>
        <dbReference type="ARBA" id="ARBA00004286"/>
    </source>
</evidence>
<evidence type="ECO:0000256" key="5">
    <source>
        <dbReference type="ARBA" id="ARBA00023125"/>
    </source>
</evidence>
<sequence>MDENVIYVGIKPFTNYVMALITMIARKKKEIKVIARGKFISKAVDIVEVAKNRFSSEENRIEIINIKTDSEKFIQRGENGREREITVSVIEITVKKKNE</sequence>
<dbReference type="SUPFAM" id="SSF82704">
    <property type="entry name" value="AlbA-like"/>
    <property type="match status" value="1"/>
</dbReference>
<name>A0A0F9REV4_9ZZZZ</name>
<dbReference type="GO" id="GO:0005737">
    <property type="term" value="C:cytoplasm"/>
    <property type="evidence" value="ECO:0007669"/>
    <property type="project" value="UniProtKB-SubCell"/>
</dbReference>
<reference evidence="8" key="1">
    <citation type="journal article" date="2015" name="Nature">
        <title>Complex archaea that bridge the gap between prokaryotes and eukaryotes.</title>
        <authorList>
            <person name="Spang A."/>
            <person name="Saw J.H."/>
            <person name="Jorgensen S.L."/>
            <person name="Zaremba-Niedzwiedzka K."/>
            <person name="Martijn J."/>
            <person name="Lind A.E."/>
            <person name="van Eijk R."/>
            <person name="Schleper C."/>
            <person name="Guy L."/>
            <person name="Ettema T.J."/>
        </authorList>
    </citation>
    <scope>NUCLEOTIDE SEQUENCE</scope>
</reference>
<evidence type="ECO:0000256" key="6">
    <source>
        <dbReference type="SAM" id="Phobius"/>
    </source>
</evidence>
<evidence type="ECO:0000256" key="4">
    <source>
        <dbReference type="ARBA" id="ARBA00022490"/>
    </source>
</evidence>
<keyword evidence="6" id="KW-0812">Transmembrane</keyword>
<keyword evidence="6" id="KW-0472">Membrane</keyword>
<dbReference type="HAMAP" id="MF_01122">
    <property type="entry name" value="AlbA"/>
    <property type="match status" value="1"/>
</dbReference>
<feature type="domain" description="DNA/RNA-binding protein Alba-like" evidence="7">
    <location>
        <begin position="4"/>
        <end position="65"/>
    </location>
</feature>
<evidence type="ECO:0000313" key="8">
    <source>
        <dbReference type="EMBL" id="KKN48142.1"/>
    </source>
</evidence>
<keyword evidence="5" id="KW-0238">DNA-binding</keyword>
<accession>A0A0F9REV4</accession>
<dbReference type="InterPro" id="IPR036882">
    <property type="entry name" value="Alba-like_dom_sf"/>
</dbReference>
<protein>
    <recommendedName>
        <fullName evidence="7">DNA/RNA-binding protein Alba-like domain-containing protein</fullName>
    </recommendedName>
</protein>
<dbReference type="Gene3D" id="3.30.110.20">
    <property type="entry name" value="Alba-like domain"/>
    <property type="match status" value="1"/>
</dbReference>
<keyword evidence="4" id="KW-0963">Cytoplasm</keyword>
<dbReference type="InterPro" id="IPR013795">
    <property type="entry name" value="DNA/RNA-bd_Alba"/>
</dbReference>
<dbReference type="EMBL" id="LAZR01001236">
    <property type="protein sequence ID" value="KKN48142.1"/>
    <property type="molecule type" value="Genomic_DNA"/>
</dbReference>
<gene>
    <name evidence="8" type="ORF">LCGC14_0655860</name>
</gene>
<comment type="subcellular location">
    <subcellularLocation>
        <location evidence="1">Chromosome</location>
    </subcellularLocation>
    <subcellularLocation>
        <location evidence="2">Cytoplasm</location>
    </subcellularLocation>
</comment>
<proteinExistence type="inferred from homology"/>
<feature type="transmembrane region" description="Helical" evidence="6">
    <location>
        <begin position="6"/>
        <end position="25"/>
    </location>
</feature>
<evidence type="ECO:0000259" key="7">
    <source>
        <dbReference type="Pfam" id="PF01918"/>
    </source>
</evidence>
<dbReference type="GO" id="GO:0003677">
    <property type="term" value="F:DNA binding"/>
    <property type="evidence" value="ECO:0007669"/>
    <property type="project" value="UniProtKB-KW"/>
</dbReference>